<evidence type="ECO:0000313" key="4">
    <source>
        <dbReference type="EMBL" id="KAK1345164.1"/>
    </source>
</evidence>
<dbReference type="InterPro" id="IPR037231">
    <property type="entry name" value="NAP-like_sf"/>
</dbReference>
<proteinExistence type="inferred from homology"/>
<feature type="region of interest" description="Disordered" evidence="3">
    <location>
        <begin position="1"/>
        <end position="58"/>
    </location>
</feature>
<gene>
    <name evidence="4" type="ORF">QTO34_013874</name>
</gene>
<name>A0AA40LVG3_CNENI</name>
<feature type="compositionally biased region" description="Basic and acidic residues" evidence="3">
    <location>
        <begin position="28"/>
        <end position="58"/>
    </location>
</feature>
<dbReference type="PANTHER" id="PTHR11875">
    <property type="entry name" value="TESTIS-SPECIFIC Y-ENCODED PROTEIN"/>
    <property type="match status" value="1"/>
</dbReference>
<dbReference type="GO" id="GO:0006334">
    <property type="term" value="P:nucleosome assembly"/>
    <property type="evidence" value="ECO:0007669"/>
    <property type="project" value="InterPro"/>
</dbReference>
<dbReference type="InterPro" id="IPR002164">
    <property type="entry name" value="NAP_family"/>
</dbReference>
<dbReference type="AlphaFoldDB" id="A0AA40LVG3"/>
<keyword evidence="5" id="KW-1185">Reference proteome</keyword>
<organism evidence="4 5">
    <name type="scientific">Cnephaeus nilssonii</name>
    <name type="common">Northern bat</name>
    <name type="synonym">Eptesicus nilssonii</name>
    <dbReference type="NCBI Taxonomy" id="3371016"/>
    <lineage>
        <taxon>Eukaryota</taxon>
        <taxon>Metazoa</taxon>
        <taxon>Chordata</taxon>
        <taxon>Craniata</taxon>
        <taxon>Vertebrata</taxon>
        <taxon>Euteleostomi</taxon>
        <taxon>Mammalia</taxon>
        <taxon>Eutheria</taxon>
        <taxon>Laurasiatheria</taxon>
        <taxon>Chiroptera</taxon>
        <taxon>Yangochiroptera</taxon>
        <taxon>Vespertilionidae</taxon>
        <taxon>Cnephaeus</taxon>
    </lineage>
</organism>
<dbReference type="Pfam" id="PF00956">
    <property type="entry name" value="NAP"/>
    <property type="match status" value="1"/>
</dbReference>
<dbReference type="GO" id="GO:0005634">
    <property type="term" value="C:nucleus"/>
    <property type="evidence" value="ECO:0007669"/>
    <property type="project" value="InterPro"/>
</dbReference>
<evidence type="ECO:0000256" key="1">
    <source>
        <dbReference type="ARBA" id="ARBA00009947"/>
    </source>
</evidence>
<evidence type="ECO:0000313" key="5">
    <source>
        <dbReference type="Proteomes" id="UP001177744"/>
    </source>
</evidence>
<dbReference type="EMBL" id="JAULJE010000003">
    <property type="protein sequence ID" value="KAK1345164.1"/>
    <property type="molecule type" value="Genomic_DNA"/>
</dbReference>
<comment type="similarity">
    <text evidence="1 2">Belongs to the nucleosome assembly protein (NAP) family.</text>
</comment>
<protein>
    <submittedName>
        <fullName evidence="4">Uncharacterized protein</fullName>
    </submittedName>
</protein>
<dbReference type="Gene3D" id="3.30.1120.90">
    <property type="entry name" value="Nucleosome assembly protein"/>
    <property type="match status" value="1"/>
</dbReference>
<accession>A0AA40LVG3</accession>
<reference evidence="4" key="1">
    <citation type="submission" date="2023-06" db="EMBL/GenBank/DDBJ databases">
        <title>Reference genome for the Northern bat (Eptesicus nilssonii), a most northern bat species.</title>
        <authorList>
            <person name="Laine V.N."/>
            <person name="Pulliainen A.T."/>
            <person name="Lilley T.M."/>
        </authorList>
    </citation>
    <scope>NUCLEOTIDE SEQUENCE</scope>
    <source>
        <strain evidence="4">BLF_Eptnil</strain>
        <tissue evidence="4">Kidney</tissue>
    </source>
</reference>
<comment type="caution">
    <text evidence="4">The sequence shown here is derived from an EMBL/GenBank/DDBJ whole genome shotgun (WGS) entry which is preliminary data.</text>
</comment>
<sequence length="138" mass="15904">MGVADVQILGLSSQHGPQTPVFAPIPNEETKRPPAPKLEKKPTPQDLPKGEKEQQEGIKHIDEVRIDHQNPKFGVTTFVNHPQVTALLGEEDEEVLHYLTRIEVTEFEDIKSGYRIDFFFFNENPYFKIKFSPKSFIW</sequence>
<evidence type="ECO:0000256" key="3">
    <source>
        <dbReference type="SAM" id="MobiDB-lite"/>
    </source>
</evidence>
<dbReference type="Proteomes" id="UP001177744">
    <property type="component" value="Unassembled WGS sequence"/>
</dbReference>
<dbReference type="SUPFAM" id="SSF143113">
    <property type="entry name" value="NAP-like"/>
    <property type="match status" value="1"/>
</dbReference>
<evidence type="ECO:0000256" key="2">
    <source>
        <dbReference type="RuleBase" id="RU003876"/>
    </source>
</evidence>